<reference evidence="3 4" key="1">
    <citation type="submission" date="2023-01" db="EMBL/GenBank/DDBJ databases">
        <authorList>
            <person name="Whitehead M."/>
        </authorList>
    </citation>
    <scope>NUCLEOTIDE SEQUENCE [LARGE SCALE GENOMIC DNA]</scope>
</reference>
<dbReference type="AlphaFoldDB" id="A0AAV0XQ49"/>
<protein>
    <recommendedName>
        <fullName evidence="2">SWIM-type domain-containing protein</fullName>
    </recommendedName>
</protein>
<evidence type="ECO:0000256" key="1">
    <source>
        <dbReference type="PROSITE-ProRule" id="PRU00325"/>
    </source>
</evidence>
<feature type="non-terminal residue" evidence="3">
    <location>
        <position position="121"/>
    </location>
</feature>
<dbReference type="GO" id="GO:0008270">
    <property type="term" value="F:zinc ion binding"/>
    <property type="evidence" value="ECO:0007669"/>
    <property type="project" value="UniProtKB-KW"/>
</dbReference>
<sequence>MRISLNDIFMYAKCTSSSRNLIEGEQVINSNHIVLCGKIQIENNANTTTIKSLVIQSSNLSEKPHEITGQLLMKGNLIEIIDFVCTCKAGASECCKHVVAVLLHLNRNHIEDIQTLSSTDV</sequence>
<dbReference type="PROSITE" id="PS50966">
    <property type="entry name" value="ZF_SWIM"/>
    <property type="match status" value="1"/>
</dbReference>
<name>A0AAV0XQ49_9HEMI</name>
<dbReference type="EMBL" id="CARXXK010000056">
    <property type="protein sequence ID" value="CAI6369774.1"/>
    <property type="molecule type" value="Genomic_DNA"/>
</dbReference>
<gene>
    <name evidence="3" type="ORF">MEUPH1_LOCUS23972</name>
</gene>
<keyword evidence="4" id="KW-1185">Reference proteome</keyword>
<feature type="domain" description="SWIM-type" evidence="2">
    <location>
        <begin position="76"/>
        <end position="106"/>
    </location>
</feature>
<organism evidence="3 4">
    <name type="scientific">Macrosiphum euphorbiae</name>
    <name type="common">potato aphid</name>
    <dbReference type="NCBI Taxonomy" id="13131"/>
    <lineage>
        <taxon>Eukaryota</taxon>
        <taxon>Metazoa</taxon>
        <taxon>Ecdysozoa</taxon>
        <taxon>Arthropoda</taxon>
        <taxon>Hexapoda</taxon>
        <taxon>Insecta</taxon>
        <taxon>Pterygota</taxon>
        <taxon>Neoptera</taxon>
        <taxon>Paraneoptera</taxon>
        <taxon>Hemiptera</taxon>
        <taxon>Sternorrhyncha</taxon>
        <taxon>Aphidomorpha</taxon>
        <taxon>Aphidoidea</taxon>
        <taxon>Aphididae</taxon>
        <taxon>Macrosiphini</taxon>
        <taxon>Macrosiphum</taxon>
    </lineage>
</organism>
<dbReference type="InterPro" id="IPR007527">
    <property type="entry name" value="Znf_SWIM"/>
</dbReference>
<keyword evidence="1" id="KW-0862">Zinc</keyword>
<comment type="caution">
    <text evidence="3">The sequence shown here is derived from an EMBL/GenBank/DDBJ whole genome shotgun (WGS) entry which is preliminary data.</text>
</comment>
<evidence type="ECO:0000313" key="3">
    <source>
        <dbReference type="EMBL" id="CAI6369774.1"/>
    </source>
</evidence>
<evidence type="ECO:0000259" key="2">
    <source>
        <dbReference type="PROSITE" id="PS50966"/>
    </source>
</evidence>
<keyword evidence="1" id="KW-0863">Zinc-finger</keyword>
<accession>A0AAV0XQ49</accession>
<proteinExistence type="predicted"/>
<evidence type="ECO:0000313" key="4">
    <source>
        <dbReference type="Proteomes" id="UP001160148"/>
    </source>
</evidence>
<keyword evidence="1" id="KW-0479">Metal-binding</keyword>
<dbReference type="Proteomes" id="UP001160148">
    <property type="component" value="Unassembled WGS sequence"/>
</dbReference>